<dbReference type="EMBL" id="HQ331142">
    <property type="protein sequence ID" value="AGE48165.1"/>
    <property type="molecule type" value="Genomic_DNA"/>
</dbReference>
<organism evidence="2 3">
    <name type="scientific">Salmonella phage S16</name>
    <name type="common">Salmonella phage vB_SenM-S16</name>
    <dbReference type="NCBI Taxonomy" id="1087482"/>
    <lineage>
        <taxon>Viruses</taxon>
        <taxon>Duplodnaviria</taxon>
        <taxon>Heunggongvirae</taxon>
        <taxon>Uroviricota</taxon>
        <taxon>Caudoviricetes</taxon>
        <taxon>Pantevenvirales</taxon>
        <taxon>Straboviridae</taxon>
        <taxon>Tevenvirinae</taxon>
        <taxon>Gelderlandvirus</taxon>
        <taxon>Gelderlandvirus s16</taxon>
    </lineage>
</organism>
<keyword evidence="1" id="KW-0175">Coiled coil</keyword>
<reference evidence="2 3" key="1">
    <citation type="journal article" date="2013" name="Mol. Microbiol.">
        <title>Long tail fibres of the novel broad-host-range T-even bacteriophage S16 specifically recognize Salmonella OmpC.</title>
        <authorList>
            <person name="Marti R."/>
            <person name="Zurfluh K."/>
            <person name="Hagens S."/>
            <person name="Pianezzi J."/>
            <person name="Klumpp J."/>
            <person name="Loessner M.J."/>
        </authorList>
    </citation>
    <scope>NUCLEOTIDE SEQUENCE [LARGE SCALE GENOMIC DNA]</scope>
</reference>
<proteinExistence type="predicted"/>
<dbReference type="GeneID" id="14675322"/>
<dbReference type="Proteomes" id="UP000011284">
    <property type="component" value="Segment"/>
</dbReference>
<protein>
    <submittedName>
        <fullName evidence="2">Uncharacterized protein</fullName>
    </submittedName>
</protein>
<sequence length="377" mass="44196">MSSKLLLLKQLMTILTPFINAHLLLKCLLINSVIMGLRILEIIEMKFEEIKTAADLKEYMKPVFDFGYENKTRTKQYIDAFVSKGLDAKTLNFLFNKFNYNFYSIKTYNKTYDEFFQEVTRCKITSYITSVMRLRSFMELSALNMFTEERNSTSERKIICEKSEIFKYKFINALKSEYKQIITLGRKTLIHEYSQCFINRLRYVQTEVTTSPLRDYDIQFSIKMMIGQSDNVSRIIAEQFAAGLKHMNYVEDVNVDINYGDSKRKTRIKINIKLKETEDMKDTISGTYSRRIDANNPVVYNKFSPTMQFETTDVLVETHVSNQIQHFIDLIKVEIEKEVSVQKDLSDKIKKSNLKLKRLKEQSQKLKEANAVLCGTN</sequence>
<name>M1GU68_BPS16</name>
<organismHost>
    <name type="scientific">Salmonella enterica</name>
    <name type="common">Salmonella choleraesuis</name>
    <dbReference type="NCBI Taxonomy" id="28901"/>
</organismHost>
<accession>M1GU68</accession>
<evidence type="ECO:0000313" key="3">
    <source>
        <dbReference type="Proteomes" id="UP000011284"/>
    </source>
</evidence>
<evidence type="ECO:0000313" key="2">
    <source>
        <dbReference type="EMBL" id="AGE48165.1"/>
    </source>
</evidence>
<feature type="coiled-coil region" evidence="1">
    <location>
        <begin position="342"/>
        <end position="369"/>
    </location>
</feature>
<evidence type="ECO:0000256" key="1">
    <source>
        <dbReference type="SAM" id="Coils"/>
    </source>
</evidence>
<dbReference type="KEGG" id="vg:14675322"/>
<keyword evidence="3" id="KW-1185">Reference proteome</keyword>
<dbReference type="OrthoDB" id="29672at10239"/>
<dbReference type="RefSeq" id="YP_007501122.1">
    <property type="nucleotide sequence ID" value="NC_020416.1"/>
</dbReference>